<evidence type="ECO:0000313" key="3">
    <source>
        <dbReference type="EMBL" id="CEM51072.1"/>
    </source>
</evidence>
<keyword evidence="2" id="KW-1133">Transmembrane helix</keyword>
<organism evidence="3">
    <name type="scientific">Chromera velia CCMP2878</name>
    <dbReference type="NCBI Taxonomy" id="1169474"/>
    <lineage>
        <taxon>Eukaryota</taxon>
        <taxon>Sar</taxon>
        <taxon>Alveolata</taxon>
        <taxon>Colpodellida</taxon>
        <taxon>Chromeraceae</taxon>
        <taxon>Chromera</taxon>
    </lineage>
</organism>
<dbReference type="AlphaFoldDB" id="A0A0G4I2D2"/>
<dbReference type="VEuPathDB" id="CryptoDB:Cvel_10364"/>
<keyword evidence="2" id="KW-0472">Membrane</keyword>
<feature type="transmembrane region" description="Helical" evidence="2">
    <location>
        <begin position="397"/>
        <end position="415"/>
    </location>
</feature>
<dbReference type="EMBL" id="CDMZ01004836">
    <property type="protein sequence ID" value="CEM51072.1"/>
    <property type="molecule type" value="Genomic_DNA"/>
</dbReference>
<proteinExistence type="predicted"/>
<sequence>MWGDEKSESRQQSERSSAFGGSSWKSYSGPADFVKQKIPFLRQIDIWWQRANLVTKVFVAFGFLQLLVIAFSFLESISFKAAVHYTRIKVAIPELHLADISYGMKMDQIGFGFKGQSRNTAFSTLLGEHYSDATTTSSFSTAKLALQSEITNRKIEYATLLDKHGVIVVNANFDRSGEWWDPAGLISIMRANTAMGQIKTTEILPYADLQREDPPNHRERTNDGDPVPELSAFDTLRDPLVRFIVTPILSSGVLYGILVAGDVVDGKAAIPDRVVNTLGSGYAAVYQSDDAPGNPGPRLVTYFFKENGVPKVDGLRVTESTRLVERLHKVKDRDEVLFGNGYINGKEMVFVGKRVNPRLFENSPPDDVILAAPPKAFVIRGLHVIEILEGMGPATDLFGLVFIFIVTLVPIFRAAKPAKKYLSARSEMFETFSGCKEPLYVNKEDEAERLRKEALKRERDKKKGILPPKQKEAESVNSMSSGFEEEQVYKVQKQNLTRLMGTARNDFIEAIAKWRLPSFREQFFEWIINLLGVFLMVANLVLSLHLLTLNLRESVRTENGIQLITFNIKVNQMAFGFRGMSNNAAVRQLSELTSVTDVQSSSLLSTVRTVLNGEITVRKIEIAMMVKVPELWVMAVATDLDAAVIGTDYTFNDLPTKVADDELQWIITDAIPFSQFKTLGAPIHRDSLANLGYTGFSPDGEIGYSGLIAADTCQEDDAPIVGRMTATPVWASTDTSKSNGVTAVLVSGDMVNGKTALNEWAMEGFKAGFVGVYILQGNNVILLSSLLKSAREASVQELIRNAIAELFAPEEEARRLQNEFRVEDLKIDVDLDDQDELRRLLGLAGKTGGTDEIVTINIETRPYYIGAKQVGGWVPG</sequence>
<feature type="transmembrane region" description="Helical" evidence="2">
    <location>
        <begin position="53"/>
        <end position="74"/>
    </location>
</feature>
<keyword evidence="2" id="KW-0812">Transmembrane</keyword>
<evidence type="ECO:0000256" key="2">
    <source>
        <dbReference type="SAM" id="Phobius"/>
    </source>
</evidence>
<feature type="transmembrane region" description="Helical" evidence="2">
    <location>
        <begin position="523"/>
        <end position="547"/>
    </location>
</feature>
<name>A0A0G4I2D2_9ALVE</name>
<feature type="region of interest" description="Disordered" evidence="1">
    <location>
        <begin position="1"/>
        <end position="24"/>
    </location>
</feature>
<accession>A0A0G4I2D2</accession>
<reference evidence="3" key="1">
    <citation type="submission" date="2014-11" db="EMBL/GenBank/DDBJ databases">
        <authorList>
            <person name="Otto D Thomas"/>
            <person name="Naeem Raeece"/>
        </authorList>
    </citation>
    <scope>NUCLEOTIDE SEQUENCE</scope>
</reference>
<feature type="compositionally biased region" description="Basic and acidic residues" evidence="1">
    <location>
        <begin position="1"/>
        <end position="13"/>
    </location>
</feature>
<gene>
    <name evidence="3" type="ORF">Cvel_10364</name>
</gene>
<evidence type="ECO:0000256" key="1">
    <source>
        <dbReference type="SAM" id="MobiDB-lite"/>
    </source>
</evidence>
<dbReference type="PhylomeDB" id="A0A0G4I2D2"/>
<protein>
    <submittedName>
        <fullName evidence="3">Uncharacterized protein</fullName>
    </submittedName>
</protein>